<dbReference type="PANTHER" id="PTHR43072:SF23">
    <property type="entry name" value="UPF0039 PROTEIN C11D3.02C"/>
    <property type="match status" value="1"/>
</dbReference>
<sequence length="170" mass="19514">MIRKATENDLQSILEIYNEAILHTTAVYDYKPYSFDNRKQWFREKEEAELPVIVLEDDGEVVGFATYGPFRSRPAYKYTVEHSVYIKRSHSGNGRGKTLLKEIITVAEQNGYKMMVAGIDAANEGSIKLHQKLGFEHVGTVKYAAYKFGRWLDLAFYQLELPGPDEPIEE</sequence>
<dbReference type="Gene3D" id="3.40.630.30">
    <property type="match status" value="1"/>
</dbReference>
<comment type="catalytic activity">
    <reaction evidence="4">
        <text>L-methionine sulfone + acetyl-CoA = N-acetyl-L-methionine sulfone + CoA + H(+)</text>
        <dbReference type="Rhea" id="RHEA:47656"/>
        <dbReference type="ChEBI" id="CHEBI:15378"/>
        <dbReference type="ChEBI" id="CHEBI:57287"/>
        <dbReference type="ChEBI" id="CHEBI:57288"/>
        <dbReference type="ChEBI" id="CHEBI:87824"/>
        <dbReference type="ChEBI" id="CHEBI:87825"/>
    </reaction>
</comment>
<dbReference type="InterPro" id="IPR000182">
    <property type="entry name" value="GNAT_dom"/>
</dbReference>
<dbReference type="OrthoDB" id="9798006at2"/>
<keyword evidence="7" id="KW-1185">Reference proteome</keyword>
<dbReference type="GO" id="GO:0016747">
    <property type="term" value="F:acyltransferase activity, transferring groups other than amino-acyl groups"/>
    <property type="evidence" value="ECO:0007669"/>
    <property type="project" value="InterPro"/>
</dbReference>
<evidence type="ECO:0000256" key="4">
    <source>
        <dbReference type="ARBA" id="ARBA00051334"/>
    </source>
</evidence>
<dbReference type="InterPro" id="IPR016181">
    <property type="entry name" value="Acyl_CoA_acyltransferase"/>
</dbReference>
<keyword evidence="1 6" id="KW-0808">Transferase</keyword>
<evidence type="ECO:0000259" key="5">
    <source>
        <dbReference type="PROSITE" id="PS51186"/>
    </source>
</evidence>
<keyword evidence="2" id="KW-0012">Acyltransferase</keyword>
<dbReference type="PROSITE" id="PS51186">
    <property type="entry name" value="GNAT"/>
    <property type="match status" value="1"/>
</dbReference>
<name>A0A3N5C9K4_9BACI</name>
<dbReference type="CDD" id="cd04301">
    <property type="entry name" value="NAT_SF"/>
    <property type="match status" value="1"/>
</dbReference>
<protein>
    <submittedName>
        <fullName evidence="6">Phosphinothricin acetyltransferase</fullName>
    </submittedName>
</protein>
<evidence type="ECO:0000256" key="2">
    <source>
        <dbReference type="ARBA" id="ARBA00023315"/>
    </source>
</evidence>
<gene>
    <name evidence="6" type="ORF">EDC24_1829</name>
</gene>
<dbReference type="RefSeq" id="WP_124221797.1">
    <property type="nucleotide sequence ID" value="NZ_RKRF01000009.1"/>
</dbReference>
<accession>A0A3N5C9K4</accession>
<dbReference type="FunFam" id="3.40.630.30:FF:000026">
    <property type="entry name" value="Phosphinothricin acetyltransferase"/>
    <property type="match status" value="1"/>
</dbReference>
<evidence type="ECO:0000313" key="7">
    <source>
        <dbReference type="Proteomes" id="UP000276443"/>
    </source>
</evidence>
<dbReference type="Proteomes" id="UP000276443">
    <property type="component" value="Unassembled WGS sequence"/>
</dbReference>
<evidence type="ECO:0000313" key="6">
    <source>
        <dbReference type="EMBL" id="RPF53331.1"/>
    </source>
</evidence>
<evidence type="ECO:0000256" key="1">
    <source>
        <dbReference type="ARBA" id="ARBA00022679"/>
    </source>
</evidence>
<proteinExistence type="predicted"/>
<evidence type="ECO:0000256" key="3">
    <source>
        <dbReference type="ARBA" id="ARBA00050603"/>
    </source>
</evidence>
<dbReference type="EMBL" id="RKRF01000009">
    <property type="protein sequence ID" value="RPF53331.1"/>
    <property type="molecule type" value="Genomic_DNA"/>
</dbReference>
<dbReference type="Pfam" id="PF13420">
    <property type="entry name" value="Acetyltransf_4"/>
    <property type="match status" value="1"/>
</dbReference>
<reference evidence="6 7" key="1">
    <citation type="submission" date="2018-11" db="EMBL/GenBank/DDBJ databases">
        <title>Genomic Encyclopedia of Type Strains, Phase IV (KMG-IV): sequencing the most valuable type-strain genomes for metagenomic binning, comparative biology and taxonomic classification.</title>
        <authorList>
            <person name="Goeker M."/>
        </authorList>
    </citation>
    <scope>NUCLEOTIDE SEQUENCE [LARGE SCALE GENOMIC DNA]</scope>
    <source>
        <strain evidence="6 7">DSM 18090</strain>
    </source>
</reference>
<dbReference type="SUPFAM" id="SSF55729">
    <property type="entry name" value="Acyl-CoA N-acyltransferases (Nat)"/>
    <property type="match status" value="1"/>
</dbReference>
<organism evidence="6 7">
    <name type="scientific">Aquisalibacillus elongatus</name>
    <dbReference type="NCBI Taxonomy" id="485577"/>
    <lineage>
        <taxon>Bacteria</taxon>
        <taxon>Bacillati</taxon>
        <taxon>Bacillota</taxon>
        <taxon>Bacilli</taxon>
        <taxon>Bacillales</taxon>
        <taxon>Bacillaceae</taxon>
        <taxon>Aquisalibacillus</taxon>
    </lineage>
</organism>
<dbReference type="AlphaFoldDB" id="A0A3N5C9K4"/>
<comment type="caution">
    <text evidence="6">The sequence shown here is derived from an EMBL/GenBank/DDBJ whole genome shotgun (WGS) entry which is preliminary data.</text>
</comment>
<dbReference type="PANTHER" id="PTHR43072">
    <property type="entry name" value="N-ACETYLTRANSFERASE"/>
    <property type="match status" value="1"/>
</dbReference>
<comment type="catalytic activity">
    <reaction evidence="3">
        <text>L-methionine sulfoximine + acetyl-CoA = N-acetyl-L-methionine sulfoximine + CoA + H(+)</text>
        <dbReference type="Rhea" id="RHEA:47660"/>
        <dbReference type="ChEBI" id="CHEBI:15378"/>
        <dbReference type="ChEBI" id="CHEBI:57287"/>
        <dbReference type="ChEBI" id="CHEBI:57288"/>
        <dbReference type="ChEBI" id="CHEBI:87826"/>
        <dbReference type="ChEBI" id="CHEBI:87827"/>
    </reaction>
</comment>
<feature type="domain" description="N-acetyltransferase" evidence="5">
    <location>
        <begin position="1"/>
        <end position="153"/>
    </location>
</feature>